<dbReference type="Pfam" id="PF22187">
    <property type="entry name" value="DUF6946"/>
    <property type="match status" value="1"/>
</dbReference>
<feature type="domain" description="DUF6946" evidence="1">
    <location>
        <begin position="8"/>
        <end position="217"/>
    </location>
</feature>
<dbReference type="InterPro" id="IPR054024">
    <property type="entry name" value="DUF6946"/>
</dbReference>
<accession>A0ABP9KQZ5</accession>
<evidence type="ECO:0000313" key="2">
    <source>
        <dbReference type="EMBL" id="GAA5062312.1"/>
    </source>
</evidence>
<comment type="caution">
    <text evidence="2">The sequence shown here is derived from an EMBL/GenBank/DDBJ whole genome shotgun (WGS) entry which is preliminary data.</text>
</comment>
<evidence type="ECO:0000259" key="1">
    <source>
        <dbReference type="Pfam" id="PF22187"/>
    </source>
</evidence>
<dbReference type="RefSeq" id="WP_346034048.1">
    <property type="nucleotide sequence ID" value="NZ_BAABHV010000024.1"/>
</dbReference>
<sequence>MTNRILIPSSGPDDWQQFLAKPDLQWATGYSARTLAYAWEAVNGLPPEIADLTSAAFGPGELLFAIPEHKTALPGGRRESQSDVFALVRHQAGLATYTIEGKVDEPFGPTVGEWLIDASAGKRERLDFILDLLGIQQCPDIIRYQLLHRTASALMEADRFGANLAGMIVHSFSPESRWRGEFDQFAELLGVSAAEQETIRLQVPSGKSLMLGWALGDQSFRRA</sequence>
<gene>
    <name evidence="2" type="ORF">GCM10023208_32520</name>
</gene>
<name>A0ABP9KQZ5_9SPHN</name>
<organism evidence="2 3">
    <name type="scientific">Erythrobacter westpacificensis</name>
    <dbReference type="NCBI Taxonomy" id="1055231"/>
    <lineage>
        <taxon>Bacteria</taxon>
        <taxon>Pseudomonadati</taxon>
        <taxon>Pseudomonadota</taxon>
        <taxon>Alphaproteobacteria</taxon>
        <taxon>Sphingomonadales</taxon>
        <taxon>Erythrobacteraceae</taxon>
        <taxon>Erythrobacter/Porphyrobacter group</taxon>
        <taxon>Erythrobacter</taxon>
    </lineage>
</organism>
<evidence type="ECO:0000313" key="3">
    <source>
        <dbReference type="Proteomes" id="UP001500518"/>
    </source>
</evidence>
<proteinExistence type="predicted"/>
<dbReference type="Proteomes" id="UP001500518">
    <property type="component" value="Unassembled WGS sequence"/>
</dbReference>
<protein>
    <recommendedName>
        <fullName evidence="1">DUF6946 domain-containing protein</fullName>
    </recommendedName>
</protein>
<dbReference type="EMBL" id="BAABHV010000024">
    <property type="protein sequence ID" value="GAA5062312.1"/>
    <property type="molecule type" value="Genomic_DNA"/>
</dbReference>
<keyword evidence="3" id="KW-1185">Reference proteome</keyword>
<reference evidence="3" key="1">
    <citation type="journal article" date="2019" name="Int. J. Syst. Evol. Microbiol.">
        <title>The Global Catalogue of Microorganisms (GCM) 10K type strain sequencing project: providing services to taxonomists for standard genome sequencing and annotation.</title>
        <authorList>
            <consortium name="The Broad Institute Genomics Platform"/>
            <consortium name="The Broad Institute Genome Sequencing Center for Infectious Disease"/>
            <person name="Wu L."/>
            <person name="Ma J."/>
        </authorList>
    </citation>
    <scope>NUCLEOTIDE SEQUENCE [LARGE SCALE GENOMIC DNA]</scope>
    <source>
        <strain evidence="3">JCM 18014</strain>
    </source>
</reference>